<dbReference type="Pfam" id="PF00008">
    <property type="entry name" value="EGF"/>
    <property type="match status" value="2"/>
</dbReference>
<feature type="domain" description="EGF-like" evidence="7">
    <location>
        <begin position="232"/>
        <end position="268"/>
    </location>
</feature>
<dbReference type="PROSITE" id="PS00010">
    <property type="entry name" value="ASX_HYDROXYL"/>
    <property type="match status" value="1"/>
</dbReference>
<dbReference type="FunFam" id="2.10.25.10:FF:000125">
    <property type="entry name" value="Neurogenic locus notch protein-like"/>
    <property type="match status" value="1"/>
</dbReference>
<dbReference type="SMART" id="SM00179">
    <property type="entry name" value="EGF_CA"/>
    <property type="match status" value="2"/>
</dbReference>
<evidence type="ECO:0000256" key="2">
    <source>
        <dbReference type="ARBA" id="ARBA00022737"/>
    </source>
</evidence>
<evidence type="ECO:0000259" key="7">
    <source>
        <dbReference type="PROSITE" id="PS50026"/>
    </source>
</evidence>
<dbReference type="PROSITE" id="PS00022">
    <property type="entry name" value="EGF_1"/>
    <property type="match status" value="2"/>
</dbReference>
<protein>
    <submittedName>
        <fullName evidence="8">Fat-like cadherin-related tumor suppressor homolog</fullName>
    </submittedName>
</protein>
<dbReference type="InterPro" id="IPR018097">
    <property type="entry name" value="EGF_Ca-bd_CS"/>
</dbReference>
<dbReference type="Gene3D" id="2.10.25.10">
    <property type="entry name" value="Laminin"/>
    <property type="match status" value="2"/>
</dbReference>
<feature type="domain" description="EGF-like" evidence="7">
    <location>
        <begin position="88"/>
        <end position="126"/>
    </location>
</feature>
<feature type="transmembrane region" description="Helical" evidence="6">
    <location>
        <begin position="299"/>
        <end position="320"/>
    </location>
</feature>
<dbReference type="InterPro" id="IPR051022">
    <property type="entry name" value="Notch_Cell-Fate_Det"/>
</dbReference>
<dbReference type="InterPro" id="IPR000152">
    <property type="entry name" value="EGF-type_Asp/Asn_hydroxyl_site"/>
</dbReference>
<keyword evidence="2" id="KW-0677">Repeat</keyword>
<keyword evidence="6" id="KW-0472">Membrane</keyword>
<evidence type="ECO:0000256" key="1">
    <source>
        <dbReference type="ARBA" id="ARBA00022536"/>
    </source>
</evidence>
<keyword evidence="9" id="KW-1185">Reference proteome</keyword>
<dbReference type="GO" id="GO:0005509">
    <property type="term" value="F:calcium ion binding"/>
    <property type="evidence" value="ECO:0007669"/>
    <property type="project" value="InterPro"/>
</dbReference>
<dbReference type="PANTHER" id="PTHR24049">
    <property type="entry name" value="CRUMBS FAMILY MEMBER"/>
    <property type="match status" value="1"/>
</dbReference>
<proteinExistence type="predicted"/>
<accession>A0A4C1Z3A0</accession>
<keyword evidence="3 4" id="KW-1015">Disulfide bond</keyword>
<dbReference type="SMART" id="SM00181">
    <property type="entry name" value="EGF"/>
    <property type="match status" value="4"/>
</dbReference>
<dbReference type="InterPro" id="IPR001881">
    <property type="entry name" value="EGF-like_Ca-bd_dom"/>
</dbReference>
<dbReference type="PROSITE" id="PS01187">
    <property type="entry name" value="EGF_CA"/>
    <property type="match status" value="1"/>
</dbReference>
<feature type="domain" description="EGF-like" evidence="7">
    <location>
        <begin position="127"/>
        <end position="169"/>
    </location>
</feature>
<evidence type="ECO:0000256" key="5">
    <source>
        <dbReference type="SAM" id="MobiDB-lite"/>
    </source>
</evidence>
<keyword evidence="6" id="KW-1133">Transmembrane helix</keyword>
<keyword evidence="6" id="KW-0812">Transmembrane</keyword>
<comment type="caution">
    <text evidence="4">Lacks conserved residue(s) required for the propagation of feature annotation.</text>
</comment>
<reference evidence="8 9" key="1">
    <citation type="journal article" date="2019" name="Commun. Biol.">
        <title>The bagworm genome reveals a unique fibroin gene that provides high tensile strength.</title>
        <authorList>
            <person name="Kono N."/>
            <person name="Nakamura H."/>
            <person name="Ohtoshi R."/>
            <person name="Tomita M."/>
            <person name="Numata K."/>
            <person name="Arakawa K."/>
        </authorList>
    </citation>
    <scope>NUCLEOTIDE SEQUENCE [LARGE SCALE GENOMIC DNA]</scope>
</reference>
<dbReference type="STRING" id="151549.A0A4C1Z3A0"/>
<feature type="disulfide bond" evidence="4">
    <location>
        <begin position="97"/>
        <end position="114"/>
    </location>
</feature>
<dbReference type="PROSITE" id="PS50026">
    <property type="entry name" value="EGF_3"/>
    <property type="match status" value="3"/>
</dbReference>
<feature type="region of interest" description="Disordered" evidence="5">
    <location>
        <begin position="329"/>
        <end position="385"/>
    </location>
</feature>
<keyword evidence="1 4" id="KW-0245">EGF-like domain</keyword>
<dbReference type="CDD" id="cd00054">
    <property type="entry name" value="EGF_CA"/>
    <property type="match status" value="2"/>
</dbReference>
<feature type="region of interest" description="Disordered" evidence="5">
    <location>
        <begin position="496"/>
        <end position="538"/>
    </location>
</feature>
<evidence type="ECO:0000256" key="4">
    <source>
        <dbReference type="PROSITE-ProRule" id="PRU00076"/>
    </source>
</evidence>
<evidence type="ECO:0000256" key="3">
    <source>
        <dbReference type="ARBA" id="ARBA00023157"/>
    </source>
</evidence>
<dbReference type="Proteomes" id="UP000299102">
    <property type="component" value="Unassembled WGS sequence"/>
</dbReference>
<name>A0A4C1Z3A0_EUMVA</name>
<dbReference type="OrthoDB" id="6252479at2759"/>
<evidence type="ECO:0000313" key="8">
    <source>
        <dbReference type="EMBL" id="GBP81329.1"/>
    </source>
</evidence>
<dbReference type="AlphaFoldDB" id="A0A4C1Z3A0"/>
<dbReference type="SUPFAM" id="SSF57196">
    <property type="entry name" value="EGF/Laminin"/>
    <property type="match status" value="2"/>
</dbReference>
<organism evidence="8 9">
    <name type="scientific">Eumeta variegata</name>
    <name type="common">Bagworm moth</name>
    <name type="synonym">Eumeta japonica</name>
    <dbReference type="NCBI Taxonomy" id="151549"/>
    <lineage>
        <taxon>Eukaryota</taxon>
        <taxon>Metazoa</taxon>
        <taxon>Ecdysozoa</taxon>
        <taxon>Arthropoda</taxon>
        <taxon>Hexapoda</taxon>
        <taxon>Insecta</taxon>
        <taxon>Pterygota</taxon>
        <taxon>Neoptera</taxon>
        <taxon>Endopterygota</taxon>
        <taxon>Lepidoptera</taxon>
        <taxon>Glossata</taxon>
        <taxon>Ditrysia</taxon>
        <taxon>Tineoidea</taxon>
        <taxon>Psychidae</taxon>
        <taxon>Oiketicinae</taxon>
        <taxon>Eumeta</taxon>
    </lineage>
</organism>
<feature type="disulfide bond" evidence="4">
    <location>
        <begin position="116"/>
        <end position="125"/>
    </location>
</feature>
<feature type="disulfide bond" evidence="4">
    <location>
        <begin position="258"/>
        <end position="267"/>
    </location>
</feature>
<gene>
    <name evidence="8" type="primary">kug</name>
    <name evidence="8" type="ORF">EVAR_53723_1</name>
</gene>
<evidence type="ECO:0000256" key="6">
    <source>
        <dbReference type="SAM" id="Phobius"/>
    </source>
</evidence>
<sequence length="645" mass="69132">MASIEPKPFTQEELNDLIRDLDLPNESAEILASRLREKKLLASGTKVTVYHTRDQGGTCRERTAPSADGEVFDCECHARFAGRRCELDSDPCASQPCLHGGECTSALQPPGYVCACAAGLRGARCELGRWCGSSTMADGDSVCAHGGLCEEGEWGPSCRCHGYYGPLCQAKLKISRQCSPNPKAHWHTEGNSLQILVFVTRFILAAAIASLLHARFRCECSALSVTTLLLYDVDECAGEPCLNGATCINEPGSFRCLCPPDRTGMNCGNPLYSDAVVAGDAAGFWDGALRWARAAAWPFWAGIAAALLAVLSLTVLLLVICRRRRRPPPATPAHKESLLNSDAPNPAPDIKRASKLSNIEAQRERRGATTGGRSSPYRAPLNNMDTLRSYGSAGDELELMPPDYLRNLNMPAASADKPWSEQMHLRTFTDNKIYNDLKGTNTNKRGTLPGLLDNRLRACGRAPSPPALDPHLLGGYHWDVSDWGAAALGAAISEVAGSERPDSSEAPSEGRAPNSERSDTTHTRGSGRLRGADVSSGEDERYGRVAAYALHPDAYLPRAAADTDSDGAASGTRMLARNRLRRADAASLITMLEERSSLLGDSDEGVEGEGDAASCSSLSANVCDIEESDAEEPLRMQGAPLTTDV</sequence>
<comment type="caution">
    <text evidence="8">The sequence shown here is derived from an EMBL/GenBank/DDBJ whole genome shotgun (WGS) entry which is preliminary data.</text>
</comment>
<dbReference type="InterPro" id="IPR000742">
    <property type="entry name" value="EGF"/>
</dbReference>
<evidence type="ECO:0000313" key="9">
    <source>
        <dbReference type="Proteomes" id="UP000299102"/>
    </source>
</evidence>
<dbReference type="EMBL" id="BGZK01001506">
    <property type="protein sequence ID" value="GBP81329.1"/>
    <property type="molecule type" value="Genomic_DNA"/>
</dbReference>